<evidence type="ECO:0000313" key="2">
    <source>
        <dbReference type="EMBL" id="VYU00161.1"/>
    </source>
</evidence>
<dbReference type="RefSeq" id="WP_156625743.1">
    <property type="nucleotide sequence ID" value="NZ_CACRTO010000013.1"/>
</dbReference>
<feature type="transmembrane region" description="Helical" evidence="1">
    <location>
        <begin position="12"/>
        <end position="31"/>
    </location>
</feature>
<name>A0A6N3BE47_9CLOT</name>
<evidence type="ECO:0008006" key="3">
    <source>
        <dbReference type="Google" id="ProtNLM"/>
    </source>
</evidence>
<keyword evidence="1" id="KW-0812">Transmembrane</keyword>
<protein>
    <recommendedName>
        <fullName evidence="3">Reticulocyte-binding protein</fullName>
    </recommendedName>
</protein>
<sequence length="222" mass="26281">MRSYKISKNNSILLIIGILIVSLLINVYSSIMNSRYKLLIGKETYYSVKEIKNRNESVLSLLDQCIKAKSVTNEEMLILYKNYTAISDEYNNLWSKYKDYGKEEIISFNKKTKVNDISNEMSTSQVYTRIESLLFEYLSFEMKNRNEKIILEGGILDDFLAMKEMSKSIDTFYKDFNDTKLKNVDEENKESTYIKKEYWIDVLKEINSVMEPYLNYEFTIKK</sequence>
<accession>A0A6N3BE47</accession>
<dbReference type="EMBL" id="CACRTO010000013">
    <property type="protein sequence ID" value="VYU00161.1"/>
    <property type="molecule type" value="Genomic_DNA"/>
</dbReference>
<proteinExistence type="predicted"/>
<dbReference type="AlphaFoldDB" id="A0A6N3BE47"/>
<keyword evidence="1" id="KW-0472">Membrane</keyword>
<organism evidence="2">
    <name type="scientific">Clostridium tertium</name>
    <dbReference type="NCBI Taxonomy" id="1559"/>
    <lineage>
        <taxon>Bacteria</taxon>
        <taxon>Bacillati</taxon>
        <taxon>Bacillota</taxon>
        <taxon>Clostridia</taxon>
        <taxon>Eubacteriales</taxon>
        <taxon>Clostridiaceae</taxon>
        <taxon>Clostridium</taxon>
    </lineage>
</organism>
<gene>
    <name evidence="2" type="ORF">CTLFYP3_01225</name>
</gene>
<reference evidence="2" key="1">
    <citation type="submission" date="2019-11" db="EMBL/GenBank/DDBJ databases">
        <authorList>
            <person name="Feng L."/>
        </authorList>
    </citation>
    <scope>NUCLEOTIDE SEQUENCE</scope>
    <source>
        <strain evidence="2">CTertiumLFYP3</strain>
    </source>
</reference>
<evidence type="ECO:0000256" key="1">
    <source>
        <dbReference type="SAM" id="Phobius"/>
    </source>
</evidence>
<keyword evidence="1" id="KW-1133">Transmembrane helix</keyword>